<feature type="domain" description="Plastocyanin-like" evidence="1">
    <location>
        <begin position="91"/>
        <end position="181"/>
    </location>
</feature>
<dbReference type="Gene3D" id="2.60.40.420">
    <property type="entry name" value="Cupredoxins - blue copper proteins"/>
    <property type="match status" value="1"/>
</dbReference>
<reference evidence="3" key="1">
    <citation type="submission" date="2015-10" db="EMBL/GenBank/DDBJ databases">
        <title>Niche specialization of a soil ammonia-oxidizing archaeon, Candidatus Nitrosocosmicus oleophilus.</title>
        <authorList>
            <person name="Jung M.-Y."/>
            <person name="Rhee S.-K."/>
        </authorList>
    </citation>
    <scope>NUCLEOTIDE SEQUENCE [LARGE SCALE GENOMIC DNA]</scope>
    <source>
        <strain evidence="3">MY3</strain>
    </source>
</reference>
<protein>
    <submittedName>
        <fullName evidence="2">Multicopper oxidase</fullName>
    </submittedName>
</protein>
<evidence type="ECO:0000259" key="1">
    <source>
        <dbReference type="Pfam" id="PF07732"/>
    </source>
</evidence>
<evidence type="ECO:0000313" key="2">
    <source>
        <dbReference type="EMBL" id="ALI35501.1"/>
    </source>
</evidence>
<organism evidence="2 3">
    <name type="scientific">Candidatus Nitrosocosmicus oleophilus</name>
    <dbReference type="NCBI Taxonomy" id="1353260"/>
    <lineage>
        <taxon>Archaea</taxon>
        <taxon>Nitrososphaerota</taxon>
        <taxon>Nitrososphaeria</taxon>
        <taxon>Nitrososphaerales</taxon>
        <taxon>Nitrososphaeraceae</taxon>
        <taxon>Candidatus Nitrosocosmicus</taxon>
    </lineage>
</organism>
<evidence type="ECO:0000313" key="3">
    <source>
        <dbReference type="Proteomes" id="UP000058925"/>
    </source>
</evidence>
<accession>A0A654LZ05</accession>
<name>A0A654LZ05_9ARCH</name>
<dbReference type="InterPro" id="IPR008972">
    <property type="entry name" value="Cupredoxin"/>
</dbReference>
<dbReference type="KEGG" id="taa:NMY3_01297"/>
<dbReference type="SUPFAM" id="SSF49503">
    <property type="entry name" value="Cupredoxins"/>
    <property type="match status" value="2"/>
</dbReference>
<dbReference type="Pfam" id="PF07732">
    <property type="entry name" value="Cu-oxidase_3"/>
    <property type="match status" value="1"/>
</dbReference>
<keyword evidence="3" id="KW-1185">Reference proteome</keyword>
<gene>
    <name evidence="2" type="ORF">NMY3_01297</name>
</gene>
<dbReference type="EMBL" id="CP012850">
    <property type="protein sequence ID" value="ALI35501.1"/>
    <property type="molecule type" value="Genomic_DNA"/>
</dbReference>
<dbReference type="Proteomes" id="UP000058925">
    <property type="component" value="Chromosome"/>
</dbReference>
<dbReference type="InterPro" id="IPR011707">
    <property type="entry name" value="Cu-oxidase-like_N"/>
</dbReference>
<proteinExistence type="predicted"/>
<sequence>MYIYNLLKSRNIIVALTVGLIVANSLPSSSAINVFAQSNPRIEQENHHVKSHEIEMGVDELSGDRIAYNLNSYLVRDVTSNETKDITSNYTNETTIPGPTIIVNEGDEVIITLVNEMGWGYPGVHTHGAHYKITSDGTLKELNKVSDQAASPTKPFTVKWDAANGTAGSWPFHDHTIGRNVLGKSMDGLETVGLFSSIIINPSDGKVNALINGVPKQVNVSDIDKDYILFVNDDVFWGTEVDYSKGGKHTQLGTNPTLTAANNSIVRFNIQSTGNEFHNFTMDNIEWLSPGTNKVINSHIIGPLANHVFTIEANKNSSYYDNSTINLLGGMKGDFVISDSLDAQVFENSVNKEVV</sequence>
<dbReference type="GO" id="GO:0005507">
    <property type="term" value="F:copper ion binding"/>
    <property type="evidence" value="ECO:0007669"/>
    <property type="project" value="InterPro"/>
</dbReference>
<dbReference type="AlphaFoldDB" id="A0A654LZ05"/>